<dbReference type="AlphaFoldDB" id="A0A3N5BIB2"/>
<reference evidence="1 2" key="1">
    <citation type="submission" date="2018-11" db="EMBL/GenBank/DDBJ databases">
        <title>Genomic Encyclopedia of Type Strains, Phase IV (KMG-IV): sequencing the most valuable type-strain genomes for metagenomic binning, comparative biology and taxonomic classification.</title>
        <authorList>
            <person name="Goeker M."/>
        </authorList>
    </citation>
    <scope>NUCLEOTIDE SEQUENCE [LARGE SCALE GENOMIC DNA]</scope>
    <source>
        <strain evidence="1 2">DSM 102936</strain>
    </source>
</reference>
<protein>
    <submittedName>
        <fullName evidence="1">Uncharacterized protein</fullName>
    </submittedName>
</protein>
<comment type="caution">
    <text evidence="1">The sequence shown here is derived from an EMBL/GenBank/DDBJ whole genome shotgun (WGS) entry which is preliminary data.</text>
</comment>
<dbReference type="EMBL" id="RKRE01000001">
    <property type="protein sequence ID" value="RPF49408.1"/>
    <property type="molecule type" value="Genomic_DNA"/>
</dbReference>
<dbReference type="OrthoDB" id="1727080at2"/>
<keyword evidence="2" id="KW-1185">Reference proteome</keyword>
<name>A0A3N5BIB2_9THEO</name>
<accession>A0A3N5BIB2</accession>
<proteinExistence type="predicted"/>
<dbReference type="Proteomes" id="UP000282654">
    <property type="component" value="Unassembled WGS sequence"/>
</dbReference>
<dbReference type="RefSeq" id="WP_123926793.1">
    <property type="nucleotide sequence ID" value="NZ_RKRE01000001.1"/>
</dbReference>
<sequence length="77" mass="8926">MRLAWLDRKKEGPSPILIEFHETLALLQLGYRQLDFSEPDFIDWIIFNIGALERRLVALLKTARREGVTAWKPPPAP</sequence>
<evidence type="ECO:0000313" key="1">
    <source>
        <dbReference type="EMBL" id="RPF49408.1"/>
    </source>
</evidence>
<gene>
    <name evidence="1" type="ORF">EDD75_0218</name>
</gene>
<organism evidence="1 2">
    <name type="scientific">Thermodesulfitimonas autotrophica</name>
    <dbReference type="NCBI Taxonomy" id="1894989"/>
    <lineage>
        <taxon>Bacteria</taxon>
        <taxon>Bacillati</taxon>
        <taxon>Bacillota</taxon>
        <taxon>Clostridia</taxon>
        <taxon>Thermoanaerobacterales</taxon>
        <taxon>Thermoanaerobacteraceae</taxon>
        <taxon>Thermodesulfitimonas</taxon>
    </lineage>
</organism>
<evidence type="ECO:0000313" key="2">
    <source>
        <dbReference type="Proteomes" id="UP000282654"/>
    </source>
</evidence>